<comment type="similarity">
    <text evidence="1">Belongs to the TYW3 family.</text>
</comment>
<dbReference type="GO" id="GO:0008168">
    <property type="term" value="F:methyltransferase activity"/>
    <property type="evidence" value="ECO:0007669"/>
    <property type="project" value="UniProtKB-KW"/>
</dbReference>
<evidence type="ECO:0000256" key="2">
    <source>
        <dbReference type="ARBA" id="ARBA00012750"/>
    </source>
</evidence>
<dbReference type="GO" id="GO:0032259">
    <property type="term" value="P:methylation"/>
    <property type="evidence" value="ECO:0007669"/>
    <property type="project" value="UniProtKB-KW"/>
</dbReference>
<feature type="compositionally biased region" description="Basic and acidic residues" evidence="9">
    <location>
        <begin position="266"/>
        <end position="295"/>
    </location>
</feature>
<evidence type="ECO:0000256" key="5">
    <source>
        <dbReference type="ARBA" id="ARBA00022691"/>
    </source>
</evidence>
<dbReference type="InterPro" id="IPR036602">
    <property type="entry name" value="tRNA_yW-synthesising-like_sf"/>
</dbReference>
<name>A0A2L2T6H4_9HYPO</name>
<evidence type="ECO:0000256" key="4">
    <source>
        <dbReference type="ARBA" id="ARBA00022679"/>
    </source>
</evidence>
<dbReference type="InterPro" id="IPR003827">
    <property type="entry name" value="tRNA_yW-synthesising"/>
</dbReference>
<dbReference type="EC" id="2.1.1.282" evidence="2"/>
<reference evidence="12" key="1">
    <citation type="submission" date="2014-10" db="EMBL/GenBank/DDBJ databases">
        <authorList>
            <person name="King R."/>
        </authorList>
    </citation>
    <scope>NUCLEOTIDE SEQUENCE [LARGE SCALE GENOMIC DNA]</scope>
    <source>
        <strain evidence="12">A3/5</strain>
    </source>
</reference>
<keyword evidence="3" id="KW-0489">Methyltransferase</keyword>
<dbReference type="EMBL" id="LN649230">
    <property type="protein sequence ID" value="CEI60701.1"/>
    <property type="molecule type" value="Genomic_DNA"/>
</dbReference>
<dbReference type="KEGG" id="fvn:FVRRES_05137"/>
<dbReference type="STRING" id="56646.A0A2L2T6H4"/>
<organism evidence="11 12">
    <name type="scientific">Fusarium venenatum</name>
    <dbReference type="NCBI Taxonomy" id="56646"/>
    <lineage>
        <taxon>Eukaryota</taxon>
        <taxon>Fungi</taxon>
        <taxon>Dikarya</taxon>
        <taxon>Ascomycota</taxon>
        <taxon>Pezizomycotina</taxon>
        <taxon>Sordariomycetes</taxon>
        <taxon>Hypocreomycetidae</taxon>
        <taxon>Hypocreales</taxon>
        <taxon>Nectriaceae</taxon>
        <taxon>Fusarium</taxon>
    </lineage>
</organism>
<dbReference type="SUPFAM" id="SSF111278">
    <property type="entry name" value="SSo0622-like"/>
    <property type="match status" value="1"/>
</dbReference>
<comment type="catalytic activity">
    <reaction evidence="8">
        <text>4-demethyl-7-[(3S)-3-amino-3-carboxypropyl]wyosine(37) in tRNA(Phe) + S-adenosyl-L-methionine = 7-[(3S)-3-amino-3-carboxypropyl]wyosine(37) in tRNA(Phe) + S-adenosyl-L-homocysteine + H(+)</text>
        <dbReference type="Rhea" id="RHEA:36635"/>
        <dbReference type="Rhea" id="RHEA-COMP:10378"/>
        <dbReference type="Rhea" id="RHEA-COMP:10379"/>
        <dbReference type="ChEBI" id="CHEBI:15378"/>
        <dbReference type="ChEBI" id="CHEBI:57856"/>
        <dbReference type="ChEBI" id="CHEBI:59789"/>
        <dbReference type="ChEBI" id="CHEBI:73543"/>
        <dbReference type="ChEBI" id="CHEBI:73550"/>
        <dbReference type="EC" id="2.1.1.282"/>
    </reaction>
</comment>
<dbReference type="RefSeq" id="XP_025584421.1">
    <property type="nucleotide sequence ID" value="XM_025733524.1"/>
</dbReference>
<evidence type="ECO:0000259" key="10">
    <source>
        <dbReference type="Pfam" id="PF02676"/>
    </source>
</evidence>
<evidence type="ECO:0000256" key="9">
    <source>
        <dbReference type="SAM" id="MobiDB-lite"/>
    </source>
</evidence>
<dbReference type="GeneID" id="37256776"/>
<dbReference type="Proteomes" id="UP000245910">
    <property type="component" value="Chromosome II"/>
</dbReference>
<evidence type="ECO:0000256" key="3">
    <source>
        <dbReference type="ARBA" id="ARBA00022603"/>
    </source>
</evidence>
<keyword evidence="5" id="KW-0949">S-adenosyl-L-methionine</keyword>
<feature type="region of interest" description="Disordered" evidence="9">
    <location>
        <begin position="249"/>
        <end position="311"/>
    </location>
</feature>
<feature type="domain" description="tRNA wybutosine-synthesizing protein" evidence="10">
    <location>
        <begin position="13"/>
        <end position="246"/>
    </location>
</feature>
<dbReference type="AlphaFoldDB" id="A0A2L2T6H4"/>
<evidence type="ECO:0000256" key="6">
    <source>
        <dbReference type="ARBA" id="ARBA00022694"/>
    </source>
</evidence>
<evidence type="ECO:0000256" key="8">
    <source>
        <dbReference type="ARBA" id="ARBA00049202"/>
    </source>
</evidence>
<keyword evidence="4" id="KW-0808">Transferase</keyword>
<dbReference type="Gene3D" id="3.30.1960.10">
    <property type="entry name" value="tRNA wybutosine-synthesizing-like"/>
    <property type="match status" value="1"/>
</dbReference>
<accession>A0A2L2T6H4</accession>
<dbReference type="GO" id="GO:0008033">
    <property type="term" value="P:tRNA processing"/>
    <property type="evidence" value="ECO:0007669"/>
    <property type="project" value="UniProtKB-KW"/>
</dbReference>
<keyword evidence="6" id="KW-0819">tRNA processing</keyword>
<proteinExistence type="inferred from homology"/>
<protein>
    <recommendedName>
        <fullName evidence="2">tRNA(Phe) 7-[(3-amino-3-carboxypropyl)-4-demethylwyosine(37)-N(4)]-methyltransferase</fullName>
        <ecNumber evidence="2">2.1.1.282</ecNumber>
    </recommendedName>
    <alternativeName>
        <fullName evidence="7">tRNA(Phe) 7-((3-amino-3-carboxypropyl)-4-demethylwyosine(37)-N(4))-methyltransferase</fullName>
    </alternativeName>
</protein>
<dbReference type="Pfam" id="PF02676">
    <property type="entry name" value="TYW3"/>
    <property type="match status" value="1"/>
</dbReference>
<keyword evidence="12" id="KW-1185">Reference proteome</keyword>
<evidence type="ECO:0000313" key="11">
    <source>
        <dbReference type="EMBL" id="CEI60701.1"/>
    </source>
</evidence>
<dbReference type="PANTHER" id="PTHR48418">
    <property type="entry name" value="TRNA WYBUTOSINE-SYNTHESIZING PROTEIN 3"/>
    <property type="match status" value="1"/>
</dbReference>
<dbReference type="PANTHER" id="PTHR48418:SF1">
    <property type="entry name" value="TRNA WYBUTOSINE-SYNTHESIZING PROTEIN 3"/>
    <property type="match status" value="1"/>
</dbReference>
<sequence length="311" mass="34118">MQELACCPPAFVERKKKILDQLAIPDTEYTDASPKGSVDEGIRDLINEINQQSGFVTTSSCAGRVSVFLEGRRIAETEGEDERVAGVGGKGAGGAWLFVSHDPIPDKGDGATDWSSQFGLEDSTAAQNAAPTVKERRLVHFKFEAMILHVLTASPEHAQILLRCGLQAGFRESGALNVVPSGKDATTPMVAIRTMGLAFESLIGQQVDGHRQRIVSPEYLQTLVDIANERFEENKKRIDRFQNAFRDAVSAPALRRNPEGQEWEDAATRRERKRAEGLRKKAELKAKQEANKSDGNELNDGEGEEQAGLLF</sequence>
<evidence type="ECO:0000256" key="7">
    <source>
        <dbReference type="ARBA" id="ARBA00030554"/>
    </source>
</evidence>
<evidence type="ECO:0000256" key="1">
    <source>
        <dbReference type="ARBA" id="ARBA00008569"/>
    </source>
</evidence>
<evidence type="ECO:0000313" key="12">
    <source>
        <dbReference type="Proteomes" id="UP000245910"/>
    </source>
</evidence>
<dbReference type="OrthoDB" id="263283at2759"/>